<keyword evidence="3" id="KW-1185">Reference proteome</keyword>
<protein>
    <recommendedName>
        <fullName evidence="1">SnoaL-like domain-containing protein</fullName>
    </recommendedName>
</protein>
<dbReference type="SUPFAM" id="SSF54427">
    <property type="entry name" value="NTF2-like"/>
    <property type="match status" value="1"/>
</dbReference>
<feature type="domain" description="SnoaL-like" evidence="1">
    <location>
        <begin position="25"/>
        <end position="121"/>
    </location>
</feature>
<gene>
    <name evidence="2" type="ORF">MSIMFB_03959</name>
</gene>
<name>A0A7Z7IQ20_9MYCO</name>
<dbReference type="EMBL" id="OCTY01000002">
    <property type="protein sequence ID" value="SOJ56482.1"/>
    <property type="molecule type" value="Genomic_DNA"/>
</dbReference>
<reference evidence="2 3" key="1">
    <citation type="submission" date="2017-10" db="EMBL/GenBank/DDBJ databases">
        <authorList>
            <consortium name="Urmite Genomes"/>
        </authorList>
    </citation>
    <scope>NUCLEOTIDE SEQUENCE [LARGE SCALE GENOMIC DNA]</scope>
    <source>
        <strain evidence="2 3">FB-527</strain>
    </source>
</reference>
<sequence>MTRCAARAVTDEHPNVALLRAIYADLTRISEYVDDDVVLHAAERDLPGAVPTYTGARAVLEKEIDLIRRTADTLVMDVGFIAANDYFGAVFGHLRASLDEESIAMPFCGLWRFRDGRIVEHWENAYAAAEFADFLTRHPVS</sequence>
<dbReference type="Pfam" id="PF12680">
    <property type="entry name" value="SnoaL_2"/>
    <property type="match status" value="1"/>
</dbReference>
<dbReference type="AlphaFoldDB" id="A0A7Z7IQ20"/>
<proteinExistence type="predicted"/>
<evidence type="ECO:0000259" key="1">
    <source>
        <dbReference type="Pfam" id="PF12680"/>
    </source>
</evidence>
<dbReference type="InterPro" id="IPR037401">
    <property type="entry name" value="SnoaL-like"/>
</dbReference>
<dbReference type="Gene3D" id="3.10.450.50">
    <property type="match status" value="1"/>
</dbReference>
<dbReference type="InterPro" id="IPR032710">
    <property type="entry name" value="NTF2-like_dom_sf"/>
</dbReference>
<organism evidence="2 3">
    <name type="scientific">Mycobacterium simulans</name>
    <dbReference type="NCBI Taxonomy" id="627089"/>
    <lineage>
        <taxon>Bacteria</taxon>
        <taxon>Bacillati</taxon>
        <taxon>Actinomycetota</taxon>
        <taxon>Actinomycetes</taxon>
        <taxon>Mycobacteriales</taxon>
        <taxon>Mycobacteriaceae</taxon>
        <taxon>Mycobacterium</taxon>
    </lineage>
</organism>
<comment type="caution">
    <text evidence="2">The sequence shown here is derived from an EMBL/GenBank/DDBJ whole genome shotgun (WGS) entry which is preliminary data.</text>
</comment>
<evidence type="ECO:0000313" key="3">
    <source>
        <dbReference type="Proteomes" id="UP000554965"/>
    </source>
</evidence>
<dbReference type="Proteomes" id="UP000554965">
    <property type="component" value="Unassembled WGS sequence"/>
</dbReference>
<accession>A0A7Z7IQ20</accession>
<evidence type="ECO:0000313" key="2">
    <source>
        <dbReference type="EMBL" id="SOJ56482.1"/>
    </source>
</evidence>